<feature type="signal peptide" evidence="2">
    <location>
        <begin position="1"/>
        <end position="21"/>
    </location>
</feature>
<dbReference type="InterPro" id="IPR039015">
    <property type="entry name" value="ENDOD1"/>
</dbReference>
<organism evidence="3">
    <name type="scientific">Tetraodon nigroviridis</name>
    <name type="common">Spotted green pufferfish</name>
    <name type="synonym">Chelonodon nigroviridis</name>
    <dbReference type="NCBI Taxonomy" id="99883"/>
    <lineage>
        <taxon>Eukaryota</taxon>
        <taxon>Metazoa</taxon>
        <taxon>Chordata</taxon>
        <taxon>Craniata</taxon>
        <taxon>Vertebrata</taxon>
        <taxon>Euteleostomi</taxon>
        <taxon>Actinopterygii</taxon>
        <taxon>Neopterygii</taxon>
        <taxon>Teleostei</taxon>
        <taxon>Neoteleostei</taxon>
        <taxon>Acanthomorphata</taxon>
        <taxon>Eupercaria</taxon>
        <taxon>Tetraodontiformes</taxon>
        <taxon>Tetradontoidea</taxon>
        <taxon>Tetraodontidae</taxon>
        <taxon>Tetraodon</taxon>
    </lineage>
</organism>
<dbReference type="AlphaFoldDB" id="Q4SNH3"/>
<reference evidence="3" key="2">
    <citation type="submission" date="2004-02" db="EMBL/GenBank/DDBJ databases">
        <authorList>
            <consortium name="Genoscope"/>
            <consortium name="Whitehead Institute Centre for Genome Research"/>
        </authorList>
    </citation>
    <scope>NUCLEOTIDE SEQUENCE</scope>
</reference>
<feature type="region of interest" description="Disordered" evidence="1">
    <location>
        <begin position="235"/>
        <end position="313"/>
    </location>
</feature>
<dbReference type="KEGG" id="tng:GSTEN00015296G001"/>
<reference evidence="3" key="1">
    <citation type="journal article" date="2004" name="Nature">
        <title>Genome duplication in the teleost fish Tetraodon nigroviridis reveals the early vertebrate proto-karyotype.</title>
        <authorList>
            <person name="Jaillon O."/>
            <person name="Aury J.-M."/>
            <person name="Brunet F."/>
            <person name="Petit J.-L."/>
            <person name="Stange-Thomann N."/>
            <person name="Mauceli E."/>
            <person name="Bouneau L."/>
            <person name="Fischer C."/>
            <person name="Ozouf-Costaz C."/>
            <person name="Bernot A."/>
            <person name="Nicaud S."/>
            <person name="Jaffe D."/>
            <person name="Fisher S."/>
            <person name="Lutfalla G."/>
            <person name="Dossat C."/>
            <person name="Segurens B."/>
            <person name="Dasilva C."/>
            <person name="Salanoubat M."/>
            <person name="Levy M."/>
            <person name="Boudet N."/>
            <person name="Castellano S."/>
            <person name="Anthouard V."/>
            <person name="Jubin C."/>
            <person name="Castelli V."/>
            <person name="Katinka M."/>
            <person name="Vacherie B."/>
            <person name="Biemont C."/>
            <person name="Skalli Z."/>
            <person name="Cattolico L."/>
            <person name="Poulain J."/>
            <person name="De Berardinis V."/>
            <person name="Cruaud C."/>
            <person name="Duprat S."/>
            <person name="Brottier P."/>
            <person name="Coutanceau J.-P."/>
            <person name="Gouzy J."/>
            <person name="Parra G."/>
            <person name="Lardier G."/>
            <person name="Chapple C."/>
            <person name="McKernan K.J."/>
            <person name="McEwan P."/>
            <person name="Bosak S."/>
            <person name="Kellis M."/>
            <person name="Volff J.-N."/>
            <person name="Guigo R."/>
            <person name="Zody M.C."/>
            <person name="Mesirov J."/>
            <person name="Lindblad-Toh K."/>
            <person name="Birren B."/>
            <person name="Nusbaum C."/>
            <person name="Kahn D."/>
            <person name="Robinson-Rechavi M."/>
            <person name="Laudet V."/>
            <person name="Schachter V."/>
            <person name="Quetier F."/>
            <person name="Saurin W."/>
            <person name="Scarpelli C."/>
            <person name="Wincker P."/>
            <person name="Lander E.S."/>
            <person name="Weissenbach J."/>
            <person name="Roest Crollius H."/>
        </authorList>
    </citation>
    <scope>NUCLEOTIDE SEQUENCE [LARGE SCALE GENOMIC DNA]</scope>
</reference>
<dbReference type="PANTHER" id="PTHR21472:SF23">
    <property type="entry name" value="INO80 COMPLEX SUBUNIT E"/>
    <property type="match status" value="1"/>
</dbReference>
<gene>
    <name evidence="3" type="ORF">GSTENG00015296001</name>
</gene>
<proteinExistence type="predicted"/>
<protein>
    <submittedName>
        <fullName evidence="3">(spotted green pufferfish) hypothetical protein</fullName>
    </submittedName>
</protein>
<feature type="chain" id="PRO_5004243397" evidence="2">
    <location>
        <begin position="22"/>
        <end position="519"/>
    </location>
</feature>
<dbReference type="OrthoDB" id="8751470at2759"/>
<evidence type="ECO:0000256" key="1">
    <source>
        <dbReference type="SAM" id="MobiDB-lite"/>
    </source>
</evidence>
<sequence length="519" mass="52722">MPRSAPAAAVWLLVVLHPGLSHSPEDPSESGFGLCRDSFYRQTPPQAAPGGPLLHPLCHRLPGGQALATATRPTCDTAVFSAFHLGRGWTEREGQEGGELVTESRDGGEAVVPALLGGGAAPSSPGSPSDQQLWDATVTALVRSTIGPSCTRLGGDLYILSGRGHLGPDEDGDKCQAGPLWLAACCASPEGRSDFSLGLIREAAEGEKQVSVRELEEALGAAELFSEGCRGADGGGAETAAGLPSKGLANTVGEEVDPSGAANSEEPEGATGDAAQTTSADAAASEGEEQQEAVPSGGTPSADESPAEQEADGNSSSVLLLVVSTTASILTAPLRPVFSTVTQLPGQVTHVLLEDLGVLSALPGDTFSLLYLLTSDLFSWIGAAAETLLGFGGSCLANVYHCSSCMMGALLDSCYTGVTGVGTLSGDAVGIFGNGLDNCWWVTKFFGGRVWDQSEGYVGTVMAEVGGQARAVGGGLGRLAWRSGNGAGNVFRVGAGLIMGVIDMAIGGVREAFGQEAET</sequence>
<dbReference type="PANTHER" id="PTHR21472">
    <property type="entry name" value="ENDONUCLEASE DOMAIN-CONTAINING 1 PROTEIN ENDOD1"/>
    <property type="match status" value="1"/>
</dbReference>
<feature type="compositionally biased region" description="Low complexity" evidence="1">
    <location>
        <begin position="269"/>
        <end position="285"/>
    </location>
</feature>
<keyword evidence="2" id="KW-0732">Signal</keyword>
<comment type="caution">
    <text evidence="3">The sequence shown here is derived from an EMBL/GenBank/DDBJ whole genome shotgun (WGS) entry which is preliminary data.</text>
</comment>
<name>Q4SNH3_TETNG</name>
<dbReference type="EMBL" id="CAAE01014543">
    <property type="protein sequence ID" value="CAF97809.1"/>
    <property type="molecule type" value="Genomic_DNA"/>
</dbReference>
<evidence type="ECO:0000313" key="3">
    <source>
        <dbReference type="EMBL" id="CAF97809.1"/>
    </source>
</evidence>
<evidence type="ECO:0000256" key="2">
    <source>
        <dbReference type="SAM" id="SignalP"/>
    </source>
</evidence>
<accession>Q4SNH3</accession>